<feature type="transmembrane region" description="Helical" evidence="2">
    <location>
        <begin position="478"/>
        <end position="498"/>
    </location>
</feature>
<protein>
    <submittedName>
        <fullName evidence="3">DUF2339 domain-containing protein</fullName>
    </submittedName>
</protein>
<reference evidence="3 4" key="1">
    <citation type="submission" date="2019-07" db="EMBL/GenBank/DDBJ databases">
        <title>Litoreibacter alkalisoli sp. nov., isolated from saline-alkaline soil.</title>
        <authorList>
            <person name="Wang S."/>
            <person name="Xu L."/>
            <person name="Xing Y.-T."/>
            <person name="Sun J.-Q."/>
        </authorList>
    </citation>
    <scope>NUCLEOTIDE SEQUENCE [LARGE SCALE GENOMIC DNA]</scope>
    <source>
        <strain evidence="3 4">LN3S51</strain>
        <plasmid evidence="3 4">unnamed1</plasmid>
    </source>
</reference>
<dbReference type="Proteomes" id="UP000318483">
    <property type="component" value="Plasmid unnamed1"/>
</dbReference>
<organism evidence="3 4">
    <name type="scientific">Qingshengfaniella alkalisoli</name>
    <dbReference type="NCBI Taxonomy" id="2599296"/>
    <lineage>
        <taxon>Bacteria</taxon>
        <taxon>Pseudomonadati</taxon>
        <taxon>Pseudomonadota</taxon>
        <taxon>Alphaproteobacteria</taxon>
        <taxon>Rhodobacterales</taxon>
        <taxon>Paracoccaceae</taxon>
        <taxon>Qingshengfaniella</taxon>
    </lineage>
</organism>
<dbReference type="Pfam" id="PF10101">
    <property type="entry name" value="DUF2339"/>
    <property type="match status" value="1"/>
</dbReference>
<feature type="transmembrane region" description="Helical" evidence="2">
    <location>
        <begin position="218"/>
        <end position="238"/>
    </location>
</feature>
<keyword evidence="2" id="KW-0472">Membrane</keyword>
<feature type="transmembrane region" description="Helical" evidence="2">
    <location>
        <begin position="129"/>
        <end position="150"/>
    </location>
</feature>
<dbReference type="KEGG" id="lit:FPZ52_11975"/>
<dbReference type="AlphaFoldDB" id="A0A5B8J7H4"/>
<feature type="transmembrane region" description="Helical" evidence="2">
    <location>
        <begin position="624"/>
        <end position="641"/>
    </location>
</feature>
<feature type="transmembrane region" description="Helical" evidence="2">
    <location>
        <begin position="537"/>
        <end position="556"/>
    </location>
</feature>
<dbReference type="PANTHER" id="PTHR38434">
    <property type="entry name" value="BLL2549 PROTEIN"/>
    <property type="match status" value="1"/>
</dbReference>
<dbReference type="OrthoDB" id="5422830at2"/>
<keyword evidence="3" id="KW-0614">Plasmid</keyword>
<feature type="transmembrane region" description="Helical" evidence="2">
    <location>
        <begin position="162"/>
        <end position="179"/>
    </location>
</feature>
<dbReference type="InterPro" id="IPR019286">
    <property type="entry name" value="DUF2339_TM"/>
</dbReference>
<feature type="transmembrane region" description="Helical" evidence="2">
    <location>
        <begin position="6"/>
        <end position="26"/>
    </location>
</feature>
<evidence type="ECO:0000313" key="4">
    <source>
        <dbReference type="Proteomes" id="UP000318483"/>
    </source>
</evidence>
<feature type="transmembrane region" description="Helical" evidence="2">
    <location>
        <begin position="750"/>
        <end position="773"/>
    </location>
</feature>
<proteinExistence type="predicted"/>
<dbReference type="InterPro" id="IPR014600">
    <property type="entry name" value="UCP035905_mem"/>
</dbReference>
<feature type="transmembrane region" description="Helical" evidence="2">
    <location>
        <begin position="355"/>
        <end position="372"/>
    </location>
</feature>
<feature type="transmembrane region" description="Helical" evidence="2">
    <location>
        <begin position="267"/>
        <end position="286"/>
    </location>
</feature>
<keyword evidence="2" id="KW-1133">Transmembrane helix</keyword>
<dbReference type="PIRSF" id="PIRSF035905">
    <property type="entry name" value="UCP035905_mp"/>
    <property type="match status" value="1"/>
</dbReference>
<feature type="transmembrane region" description="Helical" evidence="2">
    <location>
        <begin position="504"/>
        <end position="525"/>
    </location>
</feature>
<feature type="transmembrane region" description="Helical" evidence="2">
    <location>
        <begin position="293"/>
        <end position="314"/>
    </location>
</feature>
<feature type="transmembrane region" description="Helical" evidence="2">
    <location>
        <begin position="819"/>
        <end position="838"/>
    </location>
</feature>
<feature type="transmembrane region" description="Helical" evidence="2">
    <location>
        <begin position="685"/>
        <end position="705"/>
    </location>
</feature>
<dbReference type="EMBL" id="CP042262">
    <property type="protein sequence ID" value="QDY70427.1"/>
    <property type="molecule type" value="Genomic_DNA"/>
</dbReference>
<feature type="transmembrane region" description="Helical" evidence="2">
    <location>
        <begin position="717"/>
        <end position="738"/>
    </location>
</feature>
<feature type="transmembrane region" description="Helical" evidence="2">
    <location>
        <begin position="562"/>
        <end position="580"/>
    </location>
</feature>
<feature type="transmembrane region" description="Helical" evidence="2">
    <location>
        <begin position="320"/>
        <end position="343"/>
    </location>
</feature>
<accession>A0A5B8J7H4</accession>
<gene>
    <name evidence="3" type="ORF">FPZ52_11975</name>
</gene>
<sequence length="908" mass="95528">MAGFAFLLSCFLLIGSGLGIITFTRARRVERRLREMEAQLQQLIDGGDLLADGASAASREASTTSAFDGSQPEQAHGRDAPERSVAPLSKSSQGTKQKKPARSTPERKPLSAHTTPARVSLEERFGTRWVVWAGGLALVLGGVFLVRYSIEAGLLTPPARVLAGVLLGLALLAGGEWLRRKYPDAPDRPRAYIPGVLTFAGTTTVFASIFAAHVLYGLIGSVAAFLLLACVALLTLAAAILHGPAIASYGLIASYVVPFLVQSDQASAWPLALYGIAVTCAAYTVARLRLWRWLAFAGATGALLWGHLIALAAIDTGMAGALAAYDLVVFALAAFVFVISFSPRNAAQVPGRQDRAAALILFLHAGPLLYLLQIDHFSALSVIMVATVAIALLLIATEWPVVAVAAPGAGVLLILGFLSWDVPLSTIDLQQYPVAASRIAAALADPDADGFVQVGLLFAFLSGGLSAWGAWRSAGRWALAATGVGTPLALIGIGYFRLSPFEVNLMFSGIALALAAAFLCITTVLDRNLRPAIFGRDAAVTAYATGTVGAIAAAMAMALQDGWLPVALALLAAGAVWVHCQRPLPKLPMVAFGVALLSCAAIAHQPTIVGPDRLGTTPIMNALLYGYGVPALAFSFAAWRLARHARDRVQQLFEALALFLCLTTLAVLVHHAMNDGAMHTAPETLAEWSLHSLVMLVGGIAAGRLDRVAHSSVLRHGSLGLSLAGFATIAGLHLFVLNPLVSGESIGEGAVLNLLLVAYLLPALLCAAIALWAGRHRPGWYRLVAGGLSGALAFAWVSLEVRAVFHRPYLDAGGSGPLELYSYSVAWLALGILLLLLGFRLRLRLLRLVSAAFVLAAVAKVFLVDMSGLDGVWRALSFIGLGVALIGIGLLYQRVLTKPGAEPFQSVR</sequence>
<feature type="transmembrane region" description="Helical" evidence="2">
    <location>
        <begin position="378"/>
        <end position="396"/>
    </location>
</feature>
<keyword evidence="2" id="KW-0812">Transmembrane</keyword>
<evidence type="ECO:0000256" key="1">
    <source>
        <dbReference type="SAM" id="MobiDB-lite"/>
    </source>
</evidence>
<feature type="transmembrane region" description="Helical" evidence="2">
    <location>
        <begin position="845"/>
        <end position="863"/>
    </location>
</feature>
<feature type="region of interest" description="Disordered" evidence="1">
    <location>
        <begin position="61"/>
        <end position="117"/>
    </location>
</feature>
<dbReference type="PANTHER" id="PTHR38434:SF1">
    <property type="entry name" value="BLL2549 PROTEIN"/>
    <property type="match status" value="1"/>
</dbReference>
<name>A0A5B8J7H4_9RHOB</name>
<dbReference type="RefSeq" id="WP_146365845.1">
    <property type="nucleotide sequence ID" value="NZ_CP042262.1"/>
</dbReference>
<evidence type="ECO:0000313" key="3">
    <source>
        <dbReference type="EMBL" id="QDY70427.1"/>
    </source>
</evidence>
<feature type="transmembrane region" description="Helical" evidence="2">
    <location>
        <begin position="245"/>
        <end position="261"/>
    </location>
</feature>
<keyword evidence="4" id="KW-1185">Reference proteome</keyword>
<feature type="transmembrane region" description="Helical" evidence="2">
    <location>
        <begin position="587"/>
        <end position="604"/>
    </location>
</feature>
<feature type="transmembrane region" description="Helical" evidence="2">
    <location>
        <begin position="875"/>
        <end position="892"/>
    </location>
</feature>
<feature type="transmembrane region" description="Helical" evidence="2">
    <location>
        <begin position="451"/>
        <end position="471"/>
    </location>
</feature>
<feature type="transmembrane region" description="Helical" evidence="2">
    <location>
        <begin position="191"/>
        <end position="212"/>
    </location>
</feature>
<feature type="transmembrane region" description="Helical" evidence="2">
    <location>
        <begin position="653"/>
        <end position="673"/>
    </location>
</feature>
<geneLocation type="plasmid" evidence="3 4">
    <name>unnamed1</name>
</geneLocation>
<feature type="transmembrane region" description="Helical" evidence="2">
    <location>
        <begin position="401"/>
        <end position="420"/>
    </location>
</feature>
<evidence type="ECO:0000256" key="2">
    <source>
        <dbReference type="SAM" id="Phobius"/>
    </source>
</evidence>
<feature type="transmembrane region" description="Helical" evidence="2">
    <location>
        <begin position="780"/>
        <end position="799"/>
    </location>
</feature>